<dbReference type="CDD" id="cd01014">
    <property type="entry name" value="nicotinamidase_related"/>
    <property type="match status" value="1"/>
</dbReference>
<dbReference type="GO" id="GO:0016787">
    <property type="term" value="F:hydrolase activity"/>
    <property type="evidence" value="ECO:0007669"/>
    <property type="project" value="UniProtKB-KW"/>
</dbReference>
<dbReference type="SUPFAM" id="SSF52499">
    <property type="entry name" value="Isochorismatase-like hydrolases"/>
    <property type="match status" value="1"/>
</dbReference>
<dbReference type="Pfam" id="PF00857">
    <property type="entry name" value="Isochorismatase"/>
    <property type="match status" value="1"/>
</dbReference>
<dbReference type="EMBL" id="CP116805">
    <property type="protein sequence ID" value="WCL54590.1"/>
    <property type="molecule type" value="Genomic_DNA"/>
</dbReference>
<protein>
    <submittedName>
        <fullName evidence="3">Cysteine hydrolase family protein</fullName>
    </submittedName>
</protein>
<sequence length="181" mass="19434">MMKALILIDVQKAIDHPKWGRRGNPHAEANMAQLLAAWRAKGWPVVHIRHDSIDPMSPYRPDQPLHAFKDEVKPLGGETVFGKNTNNAFVDTGLEALLKANGVSALVIAGVLTQHSVDTSARMAASLGFKATVVSDATAATDVTDMNGRVWTAEDVQALTLAHLAADYALVIKTDALLASF</sequence>
<evidence type="ECO:0000259" key="2">
    <source>
        <dbReference type="Pfam" id="PF00857"/>
    </source>
</evidence>
<dbReference type="PANTHER" id="PTHR43540:SF1">
    <property type="entry name" value="ISOCHORISMATASE HYDROLASE"/>
    <property type="match status" value="1"/>
</dbReference>
<evidence type="ECO:0000313" key="4">
    <source>
        <dbReference type="Proteomes" id="UP001217500"/>
    </source>
</evidence>
<evidence type="ECO:0000256" key="1">
    <source>
        <dbReference type="ARBA" id="ARBA00022801"/>
    </source>
</evidence>
<dbReference type="AlphaFoldDB" id="A0AAE9XU79"/>
<dbReference type="KEGG" id="gso:PH603_02310"/>
<evidence type="ECO:0000313" key="3">
    <source>
        <dbReference type="EMBL" id="WCL54590.1"/>
    </source>
</evidence>
<dbReference type="InterPro" id="IPR036380">
    <property type="entry name" value="Isochorismatase-like_sf"/>
</dbReference>
<dbReference type="Gene3D" id="3.40.50.850">
    <property type="entry name" value="Isochorismatase-like"/>
    <property type="match status" value="1"/>
</dbReference>
<dbReference type="RefSeq" id="WP_289504309.1">
    <property type="nucleotide sequence ID" value="NZ_CP116805.1"/>
</dbReference>
<dbReference type="Proteomes" id="UP001217500">
    <property type="component" value="Chromosome"/>
</dbReference>
<dbReference type="InterPro" id="IPR000868">
    <property type="entry name" value="Isochorismatase-like_dom"/>
</dbReference>
<keyword evidence="1 3" id="KW-0378">Hydrolase</keyword>
<feature type="domain" description="Isochorismatase-like" evidence="2">
    <location>
        <begin position="4"/>
        <end position="145"/>
    </location>
</feature>
<keyword evidence="4" id="KW-1185">Reference proteome</keyword>
<dbReference type="PANTHER" id="PTHR43540">
    <property type="entry name" value="PEROXYUREIDOACRYLATE/UREIDOACRYLATE AMIDOHYDROLASE-RELATED"/>
    <property type="match status" value="1"/>
</dbReference>
<reference evidence="3" key="1">
    <citation type="submission" date="2023-01" db="EMBL/GenBank/DDBJ databases">
        <title>The genome sequence of Kordiimonadaceae bacterium 6D33.</title>
        <authorList>
            <person name="Liu Y."/>
        </authorList>
    </citation>
    <scope>NUCLEOTIDE SEQUENCE</scope>
    <source>
        <strain evidence="3">6D33</strain>
    </source>
</reference>
<proteinExistence type="predicted"/>
<dbReference type="InterPro" id="IPR050272">
    <property type="entry name" value="Isochorismatase-like_hydrls"/>
</dbReference>
<organism evidence="3 4">
    <name type="scientific">Gimibacter soli</name>
    <dbReference type="NCBI Taxonomy" id="3024400"/>
    <lineage>
        <taxon>Bacteria</taxon>
        <taxon>Pseudomonadati</taxon>
        <taxon>Pseudomonadota</taxon>
        <taxon>Alphaproteobacteria</taxon>
        <taxon>Kordiimonadales</taxon>
        <taxon>Temperatibacteraceae</taxon>
        <taxon>Gimibacter</taxon>
    </lineage>
</organism>
<name>A0AAE9XU79_9PROT</name>
<gene>
    <name evidence="3" type="ORF">PH603_02310</name>
</gene>
<accession>A0AAE9XU79</accession>